<feature type="domain" description="ESX-1 secretion-associated protein EspA/EspE-like" evidence="2">
    <location>
        <begin position="23"/>
        <end position="105"/>
    </location>
</feature>
<keyword evidence="4" id="KW-1185">Reference proteome</keyword>
<feature type="region of interest" description="Disordered" evidence="1">
    <location>
        <begin position="301"/>
        <end position="380"/>
    </location>
</feature>
<feature type="region of interest" description="Disordered" evidence="1">
    <location>
        <begin position="176"/>
        <end position="254"/>
    </location>
</feature>
<comment type="caution">
    <text evidence="3">The sequence shown here is derived from an EMBL/GenBank/DDBJ whole genome shotgun (WGS) entry which is preliminary data.</text>
</comment>
<dbReference type="InterPro" id="IPR043796">
    <property type="entry name" value="ESX-1_EspA/EspE-like"/>
</dbReference>
<feature type="compositionally biased region" description="Basic and acidic residues" evidence="1">
    <location>
        <begin position="322"/>
        <end position="346"/>
    </location>
</feature>
<protein>
    <recommendedName>
        <fullName evidence="2">ESX-1 secretion-associated protein EspA/EspE-like domain-containing protein</fullName>
    </recommendedName>
</protein>
<organism evidence="3 4">
    <name type="scientific">Mycolicibacterium setense</name>
    <dbReference type="NCBI Taxonomy" id="431269"/>
    <lineage>
        <taxon>Bacteria</taxon>
        <taxon>Bacillati</taxon>
        <taxon>Actinomycetota</taxon>
        <taxon>Actinomycetes</taxon>
        <taxon>Mycobacteriales</taxon>
        <taxon>Mycobacteriaceae</taxon>
        <taxon>Mycolicibacterium</taxon>
    </lineage>
</organism>
<evidence type="ECO:0000256" key="1">
    <source>
        <dbReference type="SAM" id="MobiDB-lite"/>
    </source>
</evidence>
<feature type="compositionally biased region" description="Low complexity" evidence="1">
    <location>
        <begin position="205"/>
        <end position="229"/>
    </location>
</feature>
<gene>
    <name evidence="3" type="ORF">QQ44_27835</name>
</gene>
<dbReference type="Pfam" id="PF18879">
    <property type="entry name" value="EspA_EspE"/>
    <property type="match status" value="1"/>
</dbReference>
<accession>A0ABR4YPJ8</accession>
<proteinExistence type="predicted"/>
<dbReference type="Proteomes" id="UP000031004">
    <property type="component" value="Unassembled WGS sequence"/>
</dbReference>
<evidence type="ECO:0000313" key="4">
    <source>
        <dbReference type="Proteomes" id="UP000031004"/>
    </source>
</evidence>
<sequence length="429" mass="42592">MVTADTPVLAVGQRVIQNIRLTTGVGDPEDGKRFGDGAQRFRTAGQVLNTAYPGGSWDGRAADAYTGQTGTLVGRTQGMVDVDARVASVLSREAAQIAATREGLERQSEWLGDISQTMVAAGRFTYGGLAAQTAAELAIVNKAVGESTDQLMSLHSDVEANAAAVRDTVGLYAGIAGDGVPDEGDCGPEVPDKPEESAEDEPADSGQVPVSGPVAVPAVGAQPGGASPSTAMSGDQPAAALPATGPSSATASEAASPAAGVGGAVAGVISAILGPLVGLLGGIAQAGGQAAQIATQAAQGAGQTGQSADPNEDGGMEQAAEADERGTGDEGKEPEAGDEDRGHTEDSAADDPMADEQRDAGANDDSAGEGGRGPAMTLPPDLEVASAALIGRAPAQQFISTDLEQGQLRPPVTATLERGIPGSAAVLNR</sequence>
<evidence type="ECO:0000313" key="3">
    <source>
        <dbReference type="EMBL" id="KHO20555.1"/>
    </source>
</evidence>
<feature type="compositionally biased region" description="Low complexity" evidence="1">
    <location>
        <begin position="237"/>
        <end position="254"/>
    </location>
</feature>
<reference evidence="3 4" key="1">
    <citation type="submission" date="2014-11" db="EMBL/GenBank/DDBJ databases">
        <title>Mycobacterium setense Manresensis Genome.</title>
        <authorList>
            <person name="Rech G."/>
            <person name="Sumoy L."/>
        </authorList>
    </citation>
    <scope>NUCLEOTIDE SEQUENCE [LARGE SCALE GENOMIC DNA]</scope>
    <source>
        <strain evidence="3 4">Manresensis</strain>
    </source>
</reference>
<evidence type="ECO:0000259" key="2">
    <source>
        <dbReference type="Pfam" id="PF18879"/>
    </source>
</evidence>
<dbReference type="EMBL" id="JTLZ01000012">
    <property type="protein sequence ID" value="KHO20555.1"/>
    <property type="molecule type" value="Genomic_DNA"/>
</dbReference>
<dbReference type="RefSeq" id="WP_039327338.1">
    <property type="nucleotide sequence ID" value="NZ_JTLZ01000012.1"/>
</dbReference>
<name>A0ABR4YPJ8_9MYCO</name>